<dbReference type="STRING" id="34508.A0A4U5MT74"/>
<keyword evidence="12" id="KW-0472">Membrane</keyword>
<evidence type="ECO:0000259" key="19">
    <source>
        <dbReference type="Pfam" id="PF13417"/>
    </source>
</evidence>
<dbReference type="Gene3D" id="1.20.1050.10">
    <property type="match status" value="1"/>
</dbReference>
<evidence type="ECO:0000256" key="8">
    <source>
        <dbReference type="ARBA" id="ARBA00022692"/>
    </source>
</evidence>
<dbReference type="Pfam" id="PF13417">
    <property type="entry name" value="GST_N_3"/>
    <property type="match status" value="1"/>
</dbReference>
<evidence type="ECO:0000256" key="11">
    <source>
        <dbReference type="ARBA" id="ARBA00023098"/>
    </source>
</evidence>
<evidence type="ECO:0000256" key="6">
    <source>
        <dbReference type="ARBA" id="ARBA00022516"/>
    </source>
</evidence>
<dbReference type="EC" id="5.3.99.3" evidence="3"/>
<keyword evidence="10" id="KW-1133">Transmembrane helix</keyword>
<dbReference type="UniPathway" id="UPA00662"/>
<sequence length="360" mass="41197">MRLGSIGRLGIARVLGTAAGGVGLASVILVNKETQAPQQKPWKIEYATQSPKDDVLLSRKIVNELDKTGLNLRLYQYQTCPFCCKVRAFLDYYGFSYEVVEVNPVTRSQIKFAKGYKKVPIITSCCCEQPLVESSLIVSVLSTFLQLPKRSLTECLDFYPSHETIDEKTQKPTKAYPNKYFVMEEEKTLSQQQIQNSREEREWRDWVDSHFIHLISPNVYRTWNEALDTFQWFNKVGDWDRNFPMWERYLAVYVGALAMYGISKSLKKRHNIEDERQSLFEACDKWVAAIGKDRKFMGGDEPNLADLALFGAINSFVGCAAFKEMREKTSIGPWFDAVKVAVEERQGSKYLAARAAQKKA</sequence>
<dbReference type="SFLD" id="SFLDS00019">
    <property type="entry name" value="Glutathione_Transferase_(cytos"/>
    <property type="match status" value="1"/>
</dbReference>
<evidence type="ECO:0000256" key="9">
    <source>
        <dbReference type="ARBA" id="ARBA00022832"/>
    </source>
</evidence>
<dbReference type="InterPro" id="IPR034335">
    <property type="entry name" value="PGES2_C"/>
</dbReference>
<dbReference type="Gene3D" id="6.20.200.30">
    <property type="match status" value="1"/>
</dbReference>
<evidence type="ECO:0000256" key="16">
    <source>
        <dbReference type="ARBA" id="ARBA00023931"/>
    </source>
</evidence>
<dbReference type="InterPro" id="IPR040079">
    <property type="entry name" value="Glutathione_S-Trfase"/>
</dbReference>
<dbReference type="InterPro" id="IPR034334">
    <property type="entry name" value="PGES2"/>
</dbReference>
<keyword evidence="14" id="KW-0413">Isomerase</keyword>
<keyword evidence="21" id="KW-1185">Reference proteome</keyword>
<dbReference type="SFLD" id="SFLDG01182">
    <property type="entry name" value="Prostaglandin_E_synthase_like"/>
    <property type="match status" value="1"/>
</dbReference>
<dbReference type="GO" id="GO:0012505">
    <property type="term" value="C:endomembrane system"/>
    <property type="evidence" value="ECO:0007669"/>
    <property type="project" value="UniProtKB-SubCell"/>
</dbReference>
<dbReference type="PROSITE" id="PS51354">
    <property type="entry name" value="GLUTAREDOXIN_2"/>
    <property type="match status" value="1"/>
</dbReference>
<dbReference type="InterPro" id="IPR036249">
    <property type="entry name" value="Thioredoxin-like_sf"/>
</dbReference>
<protein>
    <recommendedName>
        <fullName evidence="4">Prostaglandin E synthase 2</fullName>
        <ecNumber evidence="3">5.3.99.3</ecNumber>
    </recommendedName>
    <alternativeName>
        <fullName evidence="17">Microsomal prostaglandin E synthase 2</fullName>
    </alternativeName>
</protein>
<dbReference type="SFLD" id="SFLDG01203">
    <property type="entry name" value="Prostaglandin_E_synthase_like1"/>
    <property type="match status" value="1"/>
</dbReference>
<dbReference type="GO" id="GO:0001516">
    <property type="term" value="P:prostaglandin biosynthetic process"/>
    <property type="evidence" value="ECO:0007669"/>
    <property type="project" value="UniProtKB-UniPathway"/>
</dbReference>
<evidence type="ECO:0000256" key="4">
    <source>
        <dbReference type="ARBA" id="ARBA00019474"/>
    </source>
</evidence>
<evidence type="ECO:0000256" key="12">
    <source>
        <dbReference type="ARBA" id="ARBA00023136"/>
    </source>
</evidence>
<accession>A0A4U5MT74</accession>
<keyword evidence="11" id="KW-0443">Lipid metabolism</keyword>
<evidence type="ECO:0000256" key="17">
    <source>
        <dbReference type="ARBA" id="ARBA00031041"/>
    </source>
</evidence>
<comment type="catalytic activity">
    <reaction evidence="15">
        <text>prostaglandin H2 = (12S)-hydroxy-(5Z,8E,10E)-heptadecatrienoate + malonaldehyde</text>
        <dbReference type="Rhea" id="RHEA:48644"/>
        <dbReference type="ChEBI" id="CHEBI:57405"/>
        <dbReference type="ChEBI" id="CHEBI:90694"/>
        <dbReference type="ChEBI" id="CHEBI:566274"/>
    </reaction>
    <physiologicalReaction direction="left-to-right" evidence="15">
        <dbReference type="Rhea" id="RHEA:48645"/>
    </physiologicalReaction>
</comment>
<keyword evidence="9" id="KW-0276">Fatty acid metabolism</keyword>
<keyword evidence="7" id="KW-0643">Prostaglandin biosynthesis</keyword>
<evidence type="ECO:0000256" key="3">
    <source>
        <dbReference type="ARBA" id="ARBA00012203"/>
    </source>
</evidence>
<name>A0A4U5MT74_STECR</name>
<evidence type="ECO:0000313" key="20">
    <source>
        <dbReference type="EMBL" id="TKR72692.1"/>
    </source>
</evidence>
<evidence type="ECO:0000256" key="15">
    <source>
        <dbReference type="ARBA" id="ARBA00023930"/>
    </source>
</evidence>
<comment type="caution">
    <text evidence="20">The sequence shown here is derived from an EMBL/GenBank/DDBJ whole genome shotgun (WGS) entry which is preliminary data.</text>
</comment>
<dbReference type="GO" id="GO:0005739">
    <property type="term" value="C:mitochondrion"/>
    <property type="evidence" value="ECO:0007669"/>
    <property type="project" value="TreeGrafter"/>
</dbReference>
<evidence type="ECO:0000256" key="1">
    <source>
        <dbReference type="ARBA" id="ARBA00004702"/>
    </source>
</evidence>
<dbReference type="OrthoDB" id="423541at2759"/>
<keyword evidence="8" id="KW-0812">Transmembrane</keyword>
<dbReference type="CDD" id="cd03197">
    <property type="entry name" value="GST_C_mPGES2"/>
    <property type="match status" value="1"/>
</dbReference>
<evidence type="ECO:0000256" key="2">
    <source>
        <dbReference type="ARBA" id="ARBA00007409"/>
    </source>
</evidence>
<reference evidence="20 21" key="2">
    <citation type="journal article" date="2019" name="G3 (Bethesda)">
        <title>Hybrid Assembly of the Genome of the Entomopathogenic Nematode Steinernema carpocapsae Identifies the X-Chromosome.</title>
        <authorList>
            <person name="Serra L."/>
            <person name="Macchietto M."/>
            <person name="Macias-Munoz A."/>
            <person name="McGill C.J."/>
            <person name="Rodriguez I.M."/>
            <person name="Rodriguez B."/>
            <person name="Murad R."/>
            <person name="Mortazavi A."/>
        </authorList>
    </citation>
    <scope>NUCLEOTIDE SEQUENCE [LARGE SCALE GENOMIC DNA]</scope>
    <source>
        <strain evidence="20 21">ALL</strain>
    </source>
</reference>
<evidence type="ECO:0000256" key="7">
    <source>
        <dbReference type="ARBA" id="ARBA00022585"/>
    </source>
</evidence>
<keyword evidence="5" id="KW-0644">Prostaglandin metabolism</keyword>
<proteinExistence type="inferred from homology"/>
<dbReference type="SUPFAM" id="SSF52833">
    <property type="entry name" value="Thioredoxin-like"/>
    <property type="match status" value="1"/>
</dbReference>
<dbReference type="InterPro" id="IPR036282">
    <property type="entry name" value="Glutathione-S-Trfase_C_sf"/>
</dbReference>
<comment type="subcellular location">
    <subcellularLocation>
        <location evidence="18">Endomembrane system</location>
        <topology evidence="18">Single-pass membrane protein</topology>
    </subcellularLocation>
</comment>
<keyword evidence="13" id="KW-0275">Fatty acid biosynthesis</keyword>
<dbReference type="InterPro" id="IPR004045">
    <property type="entry name" value="Glutathione_S-Trfase_N"/>
</dbReference>
<dbReference type="PANTHER" id="PTHR12782">
    <property type="entry name" value="MICROSOMAL PROSTAGLANDIN E SYNTHASE-2"/>
    <property type="match status" value="1"/>
</dbReference>
<dbReference type="Gene3D" id="3.40.30.10">
    <property type="entry name" value="Glutaredoxin"/>
    <property type="match status" value="1"/>
</dbReference>
<dbReference type="SUPFAM" id="SSF47616">
    <property type="entry name" value="GST C-terminal domain-like"/>
    <property type="match status" value="1"/>
</dbReference>
<dbReference type="PANTHER" id="PTHR12782:SF5">
    <property type="entry name" value="PROSTAGLANDIN E SYNTHASE 2"/>
    <property type="match status" value="1"/>
</dbReference>
<evidence type="ECO:0000256" key="10">
    <source>
        <dbReference type="ARBA" id="ARBA00022989"/>
    </source>
</evidence>
<dbReference type="Proteomes" id="UP000298663">
    <property type="component" value="Unassembled WGS sequence"/>
</dbReference>
<organism evidence="20 21">
    <name type="scientific">Steinernema carpocapsae</name>
    <name type="common">Entomopathogenic nematode</name>
    <dbReference type="NCBI Taxonomy" id="34508"/>
    <lineage>
        <taxon>Eukaryota</taxon>
        <taxon>Metazoa</taxon>
        <taxon>Ecdysozoa</taxon>
        <taxon>Nematoda</taxon>
        <taxon>Chromadorea</taxon>
        <taxon>Rhabditida</taxon>
        <taxon>Tylenchina</taxon>
        <taxon>Panagrolaimomorpha</taxon>
        <taxon>Strongyloidoidea</taxon>
        <taxon>Steinernematidae</taxon>
        <taxon>Steinernema</taxon>
    </lineage>
</organism>
<gene>
    <name evidence="20" type="ORF">L596_020104</name>
</gene>
<comment type="similarity">
    <text evidence="2">Belongs to the GST superfamily.</text>
</comment>
<reference evidence="20 21" key="1">
    <citation type="journal article" date="2015" name="Genome Biol.">
        <title>Comparative genomics of Steinernema reveals deeply conserved gene regulatory networks.</title>
        <authorList>
            <person name="Dillman A.R."/>
            <person name="Macchietto M."/>
            <person name="Porter C.F."/>
            <person name="Rogers A."/>
            <person name="Williams B."/>
            <person name="Antoshechkin I."/>
            <person name="Lee M.M."/>
            <person name="Goodwin Z."/>
            <person name="Lu X."/>
            <person name="Lewis E.E."/>
            <person name="Goodrich-Blair H."/>
            <person name="Stock S.P."/>
            <person name="Adams B.J."/>
            <person name="Sternberg P.W."/>
            <person name="Mortazavi A."/>
        </authorList>
    </citation>
    <scope>NUCLEOTIDE SEQUENCE [LARGE SCALE GENOMIC DNA]</scope>
    <source>
        <strain evidence="20 21">ALL</strain>
    </source>
</reference>
<dbReference type="EMBL" id="AZBU02000006">
    <property type="protein sequence ID" value="TKR72692.1"/>
    <property type="molecule type" value="Genomic_DNA"/>
</dbReference>
<comment type="pathway">
    <text evidence="1">Lipid metabolism; prostaglandin biosynthesis.</text>
</comment>
<evidence type="ECO:0000313" key="21">
    <source>
        <dbReference type="Proteomes" id="UP000298663"/>
    </source>
</evidence>
<dbReference type="GO" id="GO:0050220">
    <property type="term" value="F:prostaglandin-E synthase activity"/>
    <property type="evidence" value="ECO:0007669"/>
    <property type="project" value="UniProtKB-EC"/>
</dbReference>
<evidence type="ECO:0000256" key="14">
    <source>
        <dbReference type="ARBA" id="ARBA00023235"/>
    </source>
</evidence>
<comment type="catalytic activity">
    <reaction evidence="16">
        <text>prostaglandin H2 = prostaglandin E2</text>
        <dbReference type="Rhea" id="RHEA:12893"/>
        <dbReference type="ChEBI" id="CHEBI:57405"/>
        <dbReference type="ChEBI" id="CHEBI:606564"/>
        <dbReference type="EC" id="5.3.99.3"/>
    </reaction>
    <physiologicalReaction direction="left-to-right" evidence="16">
        <dbReference type="Rhea" id="RHEA:12894"/>
    </physiologicalReaction>
</comment>
<keyword evidence="6" id="KW-0444">Lipid biosynthesis</keyword>
<feature type="domain" description="GST N-terminal" evidence="19">
    <location>
        <begin position="74"/>
        <end position="141"/>
    </location>
</feature>
<evidence type="ECO:0000256" key="18">
    <source>
        <dbReference type="ARBA" id="ARBA00037847"/>
    </source>
</evidence>
<evidence type="ECO:0000256" key="5">
    <source>
        <dbReference type="ARBA" id="ARBA00022501"/>
    </source>
</evidence>
<evidence type="ECO:0000256" key="13">
    <source>
        <dbReference type="ARBA" id="ARBA00023160"/>
    </source>
</evidence>
<dbReference type="AlphaFoldDB" id="A0A4U5MT74"/>